<feature type="transmembrane region" description="Helical" evidence="2">
    <location>
        <begin position="274"/>
        <end position="293"/>
    </location>
</feature>
<name>A0ABU7MYU6_9ACTN</name>
<feature type="transmembrane region" description="Helical" evidence="2">
    <location>
        <begin position="201"/>
        <end position="222"/>
    </location>
</feature>
<evidence type="ECO:0000256" key="2">
    <source>
        <dbReference type="SAM" id="Phobius"/>
    </source>
</evidence>
<feature type="region of interest" description="Disordered" evidence="1">
    <location>
        <begin position="1"/>
        <end position="46"/>
    </location>
</feature>
<accession>A0ABU7MYU6</accession>
<reference evidence="4 5" key="1">
    <citation type="submission" date="2024-01" db="EMBL/GenBank/DDBJ databases">
        <title>Draft genome sequence of Gordonia sp. PKS22-38.</title>
        <authorList>
            <person name="Suphannarot A."/>
            <person name="Mingma R."/>
        </authorList>
    </citation>
    <scope>NUCLEOTIDE SEQUENCE [LARGE SCALE GENOMIC DNA]</scope>
    <source>
        <strain evidence="4 5">PKS22-38</strain>
    </source>
</reference>
<dbReference type="Pfam" id="PF14219">
    <property type="entry name" value="DUF4328"/>
    <property type="match status" value="1"/>
</dbReference>
<feature type="transmembrane region" description="Helical" evidence="2">
    <location>
        <begin position="156"/>
        <end position="180"/>
    </location>
</feature>
<organism evidence="4 5">
    <name type="scientific">Gordonia prachuapensis</name>
    <dbReference type="NCBI Taxonomy" id="3115651"/>
    <lineage>
        <taxon>Bacteria</taxon>
        <taxon>Bacillati</taxon>
        <taxon>Actinomycetota</taxon>
        <taxon>Actinomycetes</taxon>
        <taxon>Mycobacteriales</taxon>
        <taxon>Gordoniaceae</taxon>
        <taxon>Gordonia</taxon>
    </lineage>
</organism>
<gene>
    <name evidence="4" type="ORF">V1Y59_20720</name>
</gene>
<evidence type="ECO:0000259" key="3">
    <source>
        <dbReference type="Pfam" id="PF14219"/>
    </source>
</evidence>
<keyword evidence="2" id="KW-0472">Membrane</keyword>
<evidence type="ECO:0000256" key="1">
    <source>
        <dbReference type="SAM" id="MobiDB-lite"/>
    </source>
</evidence>
<feature type="compositionally biased region" description="Pro residues" evidence="1">
    <location>
        <begin position="21"/>
        <end position="40"/>
    </location>
</feature>
<dbReference type="RefSeq" id="WP_330506935.1">
    <property type="nucleotide sequence ID" value="NZ_JAZDUE010000021.1"/>
</dbReference>
<keyword evidence="2" id="KW-0812">Transmembrane</keyword>
<feature type="domain" description="DUF4328" evidence="3">
    <location>
        <begin position="153"/>
        <end position="273"/>
    </location>
</feature>
<evidence type="ECO:0000313" key="4">
    <source>
        <dbReference type="EMBL" id="MEE4025520.1"/>
    </source>
</evidence>
<evidence type="ECO:0000313" key="5">
    <source>
        <dbReference type="Proteomes" id="UP001335729"/>
    </source>
</evidence>
<feature type="transmembrane region" description="Helical" evidence="2">
    <location>
        <begin position="115"/>
        <end position="136"/>
    </location>
</feature>
<comment type="caution">
    <text evidence="4">The sequence shown here is derived from an EMBL/GenBank/DDBJ whole genome shotgun (WGS) entry which is preliminary data.</text>
</comment>
<keyword evidence="2" id="KW-1133">Transmembrane helix</keyword>
<sequence>MVDSDLLGASVPPRDVADGPRPAPAPRPAAPAPGPMPSPVSGPRSGRLYRSRHVRWVARRPPEAIPPRRRSDQALRPRYIPRYLYIPQWGLRDAPVVADSVPSRRDALTAALSRALHVLAAALGLAAVAHLARYILLVVNRSTPVPAWTDLITSALVLFGGLLSLGCFVYATVVFARWVVALRADAYRRRERRDPRRRWQIMLMAGIPLLNVWGAAVLLHEAANMRIDLDRERTRRRLSRMWVGWVLVNVVAVAAVVTRVVAMSSGSIQTGADALLAVVVSAACSGVFAWWFADRLDATFGERHEDPVPSRRWVAVG</sequence>
<dbReference type="Proteomes" id="UP001335729">
    <property type="component" value="Unassembled WGS sequence"/>
</dbReference>
<dbReference type="EMBL" id="JAZDUE010000021">
    <property type="protein sequence ID" value="MEE4025520.1"/>
    <property type="molecule type" value="Genomic_DNA"/>
</dbReference>
<proteinExistence type="predicted"/>
<feature type="transmembrane region" description="Helical" evidence="2">
    <location>
        <begin position="242"/>
        <end position="262"/>
    </location>
</feature>
<protein>
    <submittedName>
        <fullName evidence="4">DUF4328 domain-containing protein</fullName>
    </submittedName>
</protein>
<keyword evidence="5" id="KW-1185">Reference proteome</keyword>
<dbReference type="InterPro" id="IPR025565">
    <property type="entry name" value="DUF4328"/>
</dbReference>